<dbReference type="PROSITE" id="PS51257">
    <property type="entry name" value="PROKAR_LIPOPROTEIN"/>
    <property type="match status" value="1"/>
</dbReference>
<protein>
    <submittedName>
        <fullName evidence="2">Uncharacterized protein</fullName>
    </submittedName>
</protein>
<dbReference type="PANTHER" id="PTHR45661">
    <property type="entry name" value="SURFACE ANTIGEN"/>
    <property type="match status" value="1"/>
</dbReference>
<dbReference type="Gene3D" id="2.60.40.2620">
    <property type="entry name" value="Fimbrillin-like"/>
    <property type="match status" value="1"/>
</dbReference>
<dbReference type="EMBL" id="ADMC01000034">
    <property type="protein sequence ID" value="EHP45107.1"/>
    <property type="molecule type" value="Genomic_DNA"/>
</dbReference>
<dbReference type="PANTHER" id="PTHR45661:SF3">
    <property type="entry name" value="IG-LIKE DOMAIN-CONTAINING PROTEIN"/>
    <property type="match status" value="1"/>
</dbReference>
<dbReference type="AlphaFoldDB" id="H1DL16"/>
<proteinExistence type="predicted"/>
<dbReference type="InterPro" id="IPR032675">
    <property type="entry name" value="LRR_dom_sf"/>
</dbReference>
<dbReference type="RefSeq" id="WP_009138095.1">
    <property type="nucleotide sequence ID" value="NZ_JH594598.1"/>
</dbReference>
<keyword evidence="1" id="KW-0732">Signal</keyword>
<evidence type="ECO:0000313" key="3">
    <source>
        <dbReference type="Proteomes" id="UP000004892"/>
    </source>
</evidence>
<dbReference type="STRING" id="742817.HMPREF9449_02952"/>
<dbReference type="InterPro" id="IPR042278">
    <property type="entry name" value="Mfa-like_1_N"/>
</dbReference>
<dbReference type="CDD" id="cd13120">
    <property type="entry name" value="BF2867_like_N"/>
    <property type="match status" value="1"/>
</dbReference>
<name>H1DL16_9BACT</name>
<sequence>MKKIYLLWVISIFAISTFSCKDDDDNKVVPPPVEKGAVVINAVIGLEGRANPEDAQGTKWAAGDQICVLTNDSSFLYRYTNNTWAATDTSMYLVWGEESLELSGYYPGTSGVSMKTFSLPVDQKEQKNLAAADYMICDPFMLSECPADKTATLHFSRLTTKVTFRIPAYEGVITDVKITSPCKGITNGTPVEEAVTILPYQTGENQSAIYSALLITGEKEVSTENFITFMADDKEMMLQGIPAMTAGYAYQYTLSIEGESVIVTRVEIGEWGDSGKDEPLPVDTILTIEGQALATYSEVTAPYIKELIVTGEMSPEAWTALLKFPRISSITIQDYTGTLPENCFYNLDTKKTTLPTSLTTFKALKVTAIGESAFRACQSLQTIEFPEARIVGDHTFYNCYNLSTISCEKVEKLEAYAFANCKAVVSINFPVLQEAGKSSLYTCSALQNVSLPQVKKLDYGTFYYCKALTSITLPEVTEFDDYTFAHCTALVSAEFPKLKKTGTYTFAQCTAFETLSAPVLKEITDFMFTNTAIKKIPDCLQNVTKVGQKAFYTCKELTEVTLTEIDTVGVGAFYQCAALKQVTLESTRYIDADAFRSCAALERLSLPKVEFIGNFAFNSCTKLESIDLPQALSIGNYTFAKCENIKEVSVPKVEWLGMECFEYCSSLKSFKSTTVKTIDPRCFADCSAMTEVDLPLLTNLSSYMFYRCYALTQVNLPNVKRVGNFVFHTNKALESISLPEVTFFGTNTFNGCANLREVNIPKADTLGFQMFSSCTNLSEISLPRVNYIDSKAFLKCSGLNTVKFGATGEIKFNGAEVFSEASYSTCDLYLNANGIEIQNVTGTSWKDYVWKSVTPYQPEN</sequence>
<feature type="signal peptide" evidence="1">
    <location>
        <begin position="1"/>
        <end position="21"/>
    </location>
</feature>
<accession>H1DL16</accession>
<evidence type="ECO:0000256" key="1">
    <source>
        <dbReference type="SAM" id="SignalP"/>
    </source>
</evidence>
<reference evidence="2 3" key="1">
    <citation type="submission" date="2012-01" db="EMBL/GenBank/DDBJ databases">
        <title>The Genome Sequence of Odoribacter laneus YIT 12061.</title>
        <authorList>
            <consortium name="The Broad Institute Genome Sequencing Platform"/>
            <person name="Earl A."/>
            <person name="Ward D."/>
            <person name="Feldgarden M."/>
            <person name="Gevers D."/>
            <person name="Morotomi M."/>
            <person name="Young S.K."/>
            <person name="Zeng Q."/>
            <person name="Gargeya S."/>
            <person name="Fitzgerald M."/>
            <person name="Haas B."/>
            <person name="Abouelleil A."/>
            <person name="Alvarado L."/>
            <person name="Arachchi H.M."/>
            <person name="Berlin A."/>
            <person name="Chapman S.B."/>
            <person name="Gearin G."/>
            <person name="Goldberg J."/>
            <person name="Griggs A."/>
            <person name="Gujja S."/>
            <person name="Hansen M."/>
            <person name="Heiman D."/>
            <person name="Howarth C."/>
            <person name="Larimer J."/>
            <person name="Lui A."/>
            <person name="MacDonald P.J.P."/>
            <person name="McCowen C."/>
            <person name="Montmayeur A."/>
            <person name="Murphy C."/>
            <person name="Neiman D."/>
            <person name="Pearson M."/>
            <person name="Priest M."/>
            <person name="Roberts A."/>
            <person name="Saif S."/>
            <person name="Shea T."/>
            <person name="Sisk P."/>
            <person name="Stolte C."/>
            <person name="Sykes S."/>
            <person name="Wortman J."/>
            <person name="Nusbaum C."/>
            <person name="Birren B."/>
        </authorList>
    </citation>
    <scope>NUCLEOTIDE SEQUENCE [LARGE SCALE GENOMIC DNA]</scope>
    <source>
        <strain evidence="2 3">YIT 12061</strain>
    </source>
</reference>
<dbReference type="InterPro" id="IPR026906">
    <property type="entry name" value="LRR_5"/>
</dbReference>
<dbReference type="GeneID" id="98070469"/>
<dbReference type="HOGENOM" id="CLU_332574_0_0_10"/>
<dbReference type="PATRIC" id="fig|742817.3.peg.3159"/>
<dbReference type="InterPro" id="IPR053139">
    <property type="entry name" value="Surface_bspA-like"/>
</dbReference>
<dbReference type="CDD" id="cd13121">
    <property type="entry name" value="BF2867_like_C"/>
    <property type="match status" value="1"/>
</dbReference>
<dbReference type="Pfam" id="PF13149">
    <property type="entry name" value="Mfa_like_1"/>
    <property type="match status" value="1"/>
</dbReference>
<dbReference type="Pfam" id="PF13306">
    <property type="entry name" value="LRR_5"/>
    <property type="match status" value="2"/>
</dbReference>
<keyword evidence="3" id="KW-1185">Reference proteome</keyword>
<gene>
    <name evidence="2" type="ORF">HMPREF9449_02952</name>
</gene>
<dbReference type="Proteomes" id="UP000004892">
    <property type="component" value="Unassembled WGS sequence"/>
</dbReference>
<dbReference type="SUPFAM" id="SSF52047">
    <property type="entry name" value="RNI-like"/>
    <property type="match status" value="1"/>
</dbReference>
<feature type="chain" id="PRO_5003549600" evidence="1">
    <location>
        <begin position="22"/>
        <end position="860"/>
    </location>
</feature>
<dbReference type="InterPro" id="IPR025049">
    <property type="entry name" value="Mfa-like_1"/>
</dbReference>
<organism evidence="2 3">
    <name type="scientific">Odoribacter laneus YIT 12061</name>
    <dbReference type="NCBI Taxonomy" id="742817"/>
    <lineage>
        <taxon>Bacteria</taxon>
        <taxon>Pseudomonadati</taxon>
        <taxon>Bacteroidota</taxon>
        <taxon>Bacteroidia</taxon>
        <taxon>Bacteroidales</taxon>
        <taxon>Odoribacteraceae</taxon>
        <taxon>Odoribacter</taxon>
    </lineage>
</organism>
<dbReference type="SUPFAM" id="SSF52058">
    <property type="entry name" value="L domain-like"/>
    <property type="match status" value="1"/>
</dbReference>
<dbReference type="eggNOG" id="COG5492">
    <property type="taxonomic scope" value="Bacteria"/>
</dbReference>
<comment type="caution">
    <text evidence="2">The sequence shown here is derived from an EMBL/GenBank/DDBJ whole genome shotgun (WGS) entry which is preliminary data.</text>
</comment>
<evidence type="ECO:0000313" key="2">
    <source>
        <dbReference type="EMBL" id="EHP45107.1"/>
    </source>
</evidence>
<dbReference type="Gene3D" id="3.80.10.10">
    <property type="entry name" value="Ribonuclease Inhibitor"/>
    <property type="match status" value="5"/>
</dbReference>